<protein>
    <recommendedName>
        <fullName evidence="7">Cation efflux protein transmembrane domain-containing protein</fullName>
    </recommendedName>
</protein>
<keyword evidence="2" id="KW-0813">Transport</keyword>
<feature type="transmembrane region" description="Helical" evidence="6">
    <location>
        <begin position="39"/>
        <end position="60"/>
    </location>
</feature>
<evidence type="ECO:0000256" key="2">
    <source>
        <dbReference type="ARBA" id="ARBA00022448"/>
    </source>
</evidence>
<dbReference type="InterPro" id="IPR058533">
    <property type="entry name" value="Cation_efflux_TM"/>
</dbReference>
<accession>A0ABM8ZNW4</accession>
<evidence type="ECO:0000256" key="4">
    <source>
        <dbReference type="ARBA" id="ARBA00022989"/>
    </source>
</evidence>
<dbReference type="SUPFAM" id="SSF161111">
    <property type="entry name" value="Cation efflux protein transmembrane domain-like"/>
    <property type="match status" value="1"/>
</dbReference>
<sequence>MKLQFQHQETRILTFSALIATAFAVGGLVVGILMGSLVIAFDGVYSLISLLLTLLSLTVAGQLKQPKSKLSEFARHKVESVVVIVKASVILMLVIASLYSAIEAMFTGGRPVNTSVATLFGLVNVVGCGYAWWYIAQRADVMNSVLVDAESKQWKMDTLLSVAVTIGFIATYAVELSPFASFSHYADPMMMILMSVYFIKVPADMLRQAHRSLLTDTPTIQSAVLMDVERPFVLR</sequence>
<feature type="transmembrane region" description="Helical" evidence="6">
    <location>
        <begin position="114"/>
        <end position="135"/>
    </location>
</feature>
<keyword evidence="5 6" id="KW-0472">Membrane</keyword>
<keyword evidence="3 6" id="KW-0812">Transmembrane</keyword>
<dbReference type="Gene3D" id="1.20.1510.10">
    <property type="entry name" value="Cation efflux protein transmembrane domain"/>
    <property type="match status" value="1"/>
</dbReference>
<dbReference type="EMBL" id="CAKLCM010000003">
    <property type="protein sequence ID" value="CAH0530245.1"/>
    <property type="molecule type" value="Genomic_DNA"/>
</dbReference>
<keyword evidence="9" id="KW-1185">Reference proteome</keyword>
<feature type="transmembrane region" description="Helical" evidence="6">
    <location>
        <begin position="156"/>
        <end position="173"/>
    </location>
</feature>
<reference evidence="8" key="1">
    <citation type="submission" date="2021-12" db="EMBL/GenBank/DDBJ databases">
        <authorList>
            <person name="Rodrigo-Torres L."/>
            <person name="Arahal R. D."/>
            <person name="Lucena T."/>
        </authorList>
    </citation>
    <scope>NUCLEOTIDE SEQUENCE</scope>
    <source>
        <strain evidence="8">CECT 8226</strain>
    </source>
</reference>
<organism evidence="8 9">
    <name type="scientific">Vibrio hippocampi</name>
    <dbReference type="NCBI Taxonomy" id="654686"/>
    <lineage>
        <taxon>Bacteria</taxon>
        <taxon>Pseudomonadati</taxon>
        <taxon>Pseudomonadota</taxon>
        <taxon>Gammaproteobacteria</taxon>
        <taxon>Vibrionales</taxon>
        <taxon>Vibrionaceae</taxon>
        <taxon>Vibrio</taxon>
    </lineage>
</organism>
<feature type="domain" description="Cation efflux protein transmembrane" evidence="7">
    <location>
        <begin position="14"/>
        <end position="214"/>
    </location>
</feature>
<dbReference type="InterPro" id="IPR050291">
    <property type="entry name" value="CDF_Transporter"/>
</dbReference>
<proteinExistence type="predicted"/>
<keyword evidence="4 6" id="KW-1133">Transmembrane helix</keyword>
<evidence type="ECO:0000256" key="6">
    <source>
        <dbReference type="SAM" id="Phobius"/>
    </source>
</evidence>
<dbReference type="Pfam" id="PF01545">
    <property type="entry name" value="Cation_efflux"/>
    <property type="match status" value="1"/>
</dbReference>
<comment type="caution">
    <text evidence="8">The sequence shown here is derived from an EMBL/GenBank/DDBJ whole genome shotgun (WGS) entry which is preliminary data.</text>
</comment>
<name>A0ABM8ZNW4_9VIBR</name>
<gene>
    <name evidence="8" type="ORF">VHP8226_03919</name>
</gene>
<dbReference type="PANTHER" id="PTHR43840">
    <property type="entry name" value="MITOCHONDRIAL METAL TRANSPORTER 1-RELATED"/>
    <property type="match status" value="1"/>
</dbReference>
<evidence type="ECO:0000313" key="9">
    <source>
        <dbReference type="Proteomes" id="UP000838160"/>
    </source>
</evidence>
<dbReference type="InterPro" id="IPR027469">
    <property type="entry name" value="Cation_efflux_TMD_sf"/>
</dbReference>
<evidence type="ECO:0000259" key="7">
    <source>
        <dbReference type="Pfam" id="PF01545"/>
    </source>
</evidence>
<comment type="subcellular location">
    <subcellularLocation>
        <location evidence="1">Membrane</location>
        <topology evidence="1">Multi-pass membrane protein</topology>
    </subcellularLocation>
</comment>
<feature type="transmembrane region" description="Helical" evidence="6">
    <location>
        <begin position="12"/>
        <end position="33"/>
    </location>
</feature>
<dbReference type="Proteomes" id="UP000838160">
    <property type="component" value="Unassembled WGS sequence"/>
</dbReference>
<evidence type="ECO:0000313" key="8">
    <source>
        <dbReference type="EMBL" id="CAH0530245.1"/>
    </source>
</evidence>
<evidence type="ECO:0000256" key="5">
    <source>
        <dbReference type="ARBA" id="ARBA00023136"/>
    </source>
</evidence>
<feature type="transmembrane region" description="Helical" evidence="6">
    <location>
        <begin position="81"/>
        <end position="102"/>
    </location>
</feature>
<dbReference type="PANTHER" id="PTHR43840:SF15">
    <property type="entry name" value="MITOCHONDRIAL METAL TRANSPORTER 1-RELATED"/>
    <property type="match status" value="1"/>
</dbReference>
<evidence type="ECO:0000256" key="1">
    <source>
        <dbReference type="ARBA" id="ARBA00004141"/>
    </source>
</evidence>
<evidence type="ECO:0000256" key="3">
    <source>
        <dbReference type="ARBA" id="ARBA00022692"/>
    </source>
</evidence>